<sequence length="95" mass="10244">MALKIRLSRIGTTHAPVYHVVVAEARSRRDGRAAEILGTYNPRAKGEQLTLNVERADYWISQGAKPTDTANSLIKQARKAAPAATTEVAAAETEA</sequence>
<dbReference type="KEGG" id="slom:PXH66_07400"/>
<keyword evidence="2 3" id="KW-0687">Ribonucleoprotein</keyword>
<dbReference type="GO" id="GO:0015935">
    <property type="term" value="C:small ribosomal subunit"/>
    <property type="evidence" value="ECO:0007669"/>
    <property type="project" value="TreeGrafter"/>
</dbReference>
<keyword evidence="5" id="KW-1185">Reference proteome</keyword>
<dbReference type="GO" id="GO:0006412">
    <property type="term" value="P:translation"/>
    <property type="evidence" value="ECO:0007669"/>
    <property type="project" value="UniProtKB-UniRule"/>
</dbReference>
<proteinExistence type="inferred from homology"/>
<dbReference type="GO" id="GO:0005737">
    <property type="term" value="C:cytoplasm"/>
    <property type="evidence" value="ECO:0007669"/>
    <property type="project" value="UniProtKB-ARBA"/>
</dbReference>
<evidence type="ECO:0000256" key="1">
    <source>
        <dbReference type="ARBA" id="ARBA00022980"/>
    </source>
</evidence>
<dbReference type="SUPFAM" id="SSF54565">
    <property type="entry name" value="Ribosomal protein S16"/>
    <property type="match status" value="1"/>
</dbReference>
<organism evidence="4 5">
    <name type="scientific">Synoicihabitans lomoniglobus</name>
    <dbReference type="NCBI Taxonomy" id="2909285"/>
    <lineage>
        <taxon>Bacteria</taxon>
        <taxon>Pseudomonadati</taxon>
        <taxon>Verrucomicrobiota</taxon>
        <taxon>Opitutia</taxon>
        <taxon>Opitutales</taxon>
        <taxon>Opitutaceae</taxon>
        <taxon>Synoicihabitans</taxon>
    </lineage>
</organism>
<dbReference type="GO" id="GO:0003735">
    <property type="term" value="F:structural constituent of ribosome"/>
    <property type="evidence" value="ECO:0007669"/>
    <property type="project" value="InterPro"/>
</dbReference>
<dbReference type="HAMAP" id="MF_00385">
    <property type="entry name" value="Ribosomal_bS16"/>
    <property type="match status" value="1"/>
</dbReference>
<accession>A0AAF0I4B3</accession>
<gene>
    <name evidence="3 4" type="primary">rpsP</name>
    <name evidence="4" type="ORF">PXH66_07400</name>
</gene>
<evidence type="ECO:0000313" key="4">
    <source>
        <dbReference type="EMBL" id="WED66674.1"/>
    </source>
</evidence>
<keyword evidence="1 3" id="KW-0689">Ribosomal protein</keyword>
<dbReference type="Proteomes" id="UP001218638">
    <property type="component" value="Chromosome"/>
</dbReference>
<dbReference type="Pfam" id="PF00886">
    <property type="entry name" value="Ribosomal_S16"/>
    <property type="match status" value="1"/>
</dbReference>
<protein>
    <recommendedName>
        <fullName evidence="3">Small ribosomal subunit protein bS16</fullName>
    </recommendedName>
</protein>
<dbReference type="InterPro" id="IPR000307">
    <property type="entry name" value="Ribosomal_bS16"/>
</dbReference>
<comment type="similarity">
    <text evidence="3">Belongs to the bacterial ribosomal protein bS16 family.</text>
</comment>
<reference evidence="4" key="1">
    <citation type="submission" date="2023-03" db="EMBL/GenBank/DDBJ databases">
        <title>Lomoglobus Profundus gen. nov., sp. nov., a novel member of the phylum Verrucomicrobia, isolated from deep-marine sediment of South China Sea.</title>
        <authorList>
            <person name="Ahmad T."/>
            <person name="Ishaq S.E."/>
            <person name="Wang F."/>
        </authorList>
    </citation>
    <scope>NUCLEOTIDE SEQUENCE</scope>
    <source>
        <strain evidence="4">LMO-M01</strain>
    </source>
</reference>
<dbReference type="InterPro" id="IPR023803">
    <property type="entry name" value="Ribosomal_bS16_dom_sf"/>
</dbReference>
<evidence type="ECO:0000256" key="2">
    <source>
        <dbReference type="ARBA" id="ARBA00023274"/>
    </source>
</evidence>
<dbReference type="Gene3D" id="3.30.1320.10">
    <property type="match status" value="1"/>
</dbReference>
<dbReference type="NCBIfam" id="TIGR00002">
    <property type="entry name" value="S16"/>
    <property type="match status" value="1"/>
</dbReference>
<dbReference type="PANTHER" id="PTHR12919:SF20">
    <property type="entry name" value="SMALL RIBOSOMAL SUBUNIT PROTEIN BS16M"/>
    <property type="match status" value="1"/>
</dbReference>
<evidence type="ECO:0000256" key="3">
    <source>
        <dbReference type="HAMAP-Rule" id="MF_00385"/>
    </source>
</evidence>
<dbReference type="AlphaFoldDB" id="A0AAF0I4B3"/>
<dbReference type="RefSeq" id="WP_330928836.1">
    <property type="nucleotide sequence ID" value="NZ_CP119075.1"/>
</dbReference>
<dbReference type="PANTHER" id="PTHR12919">
    <property type="entry name" value="30S RIBOSOMAL PROTEIN S16"/>
    <property type="match status" value="1"/>
</dbReference>
<dbReference type="EMBL" id="CP119075">
    <property type="protein sequence ID" value="WED66674.1"/>
    <property type="molecule type" value="Genomic_DNA"/>
</dbReference>
<name>A0AAF0I4B3_9BACT</name>
<evidence type="ECO:0000313" key="5">
    <source>
        <dbReference type="Proteomes" id="UP001218638"/>
    </source>
</evidence>